<evidence type="ECO:0000256" key="12">
    <source>
        <dbReference type="PROSITE-ProRule" id="PRU00146"/>
    </source>
</evidence>
<evidence type="ECO:0000256" key="11">
    <source>
        <dbReference type="PROSITE-ProRule" id="PRU00035"/>
    </source>
</evidence>
<evidence type="ECO:0000256" key="9">
    <source>
        <dbReference type="ARBA" id="ARBA00023163"/>
    </source>
</evidence>
<evidence type="ECO:0000256" key="1">
    <source>
        <dbReference type="ARBA" id="ARBA00004123"/>
    </source>
</evidence>
<feature type="compositionally biased region" description="Low complexity" evidence="14">
    <location>
        <begin position="224"/>
        <end position="239"/>
    </location>
</feature>
<dbReference type="InterPro" id="IPR016177">
    <property type="entry name" value="DNA-bd_dom_sf"/>
</dbReference>
<evidence type="ECO:0000256" key="13">
    <source>
        <dbReference type="SAM" id="Coils"/>
    </source>
</evidence>
<dbReference type="SUPFAM" id="SSF54171">
    <property type="entry name" value="DNA-binding domain"/>
    <property type="match status" value="1"/>
</dbReference>
<dbReference type="Gene3D" id="3.30.40.10">
    <property type="entry name" value="Zinc/RING finger domain, C3HC4 (zinc finger)"/>
    <property type="match status" value="2"/>
</dbReference>
<evidence type="ECO:0000256" key="10">
    <source>
        <dbReference type="ARBA" id="ARBA00023242"/>
    </source>
</evidence>
<feature type="region of interest" description="Disordered" evidence="14">
    <location>
        <begin position="2578"/>
        <end position="2597"/>
    </location>
</feature>
<evidence type="ECO:0000256" key="5">
    <source>
        <dbReference type="ARBA" id="ARBA00022833"/>
    </source>
</evidence>
<dbReference type="Pfam" id="PF00439">
    <property type="entry name" value="Bromodomain"/>
    <property type="match status" value="1"/>
</dbReference>
<evidence type="ECO:0000256" key="7">
    <source>
        <dbReference type="ARBA" id="ARBA00023054"/>
    </source>
</evidence>
<evidence type="ECO:0000256" key="2">
    <source>
        <dbReference type="ARBA" id="ARBA00007444"/>
    </source>
</evidence>
<feature type="region of interest" description="Disordered" evidence="14">
    <location>
        <begin position="713"/>
        <end position="761"/>
    </location>
</feature>
<keyword evidence="7 13" id="KW-0175">Coiled coil</keyword>
<comment type="similarity">
    <text evidence="2">Belongs to the WAL family.</text>
</comment>
<feature type="compositionally biased region" description="Low complexity" evidence="14">
    <location>
        <begin position="1613"/>
        <end position="1627"/>
    </location>
</feature>
<feature type="compositionally biased region" description="Low complexity" evidence="14">
    <location>
        <begin position="994"/>
        <end position="1005"/>
    </location>
</feature>
<feature type="region of interest" description="Disordered" evidence="14">
    <location>
        <begin position="986"/>
        <end position="1010"/>
    </location>
</feature>
<dbReference type="PROSITE" id="PS50982">
    <property type="entry name" value="MBD"/>
    <property type="match status" value="1"/>
</dbReference>
<feature type="region of interest" description="Disordered" evidence="14">
    <location>
        <begin position="1648"/>
        <end position="1701"/>
    </location>
</feature>
<feature type="compositionally biased region" description="Low complexity" evidence="14">
    <location>
        <begin position="304"/>
        <end position="314"/>
    </location>
</feature>
<feature type="region of interest" description="Disordered" evidence="14">
    <location>
        <begin position="358"/>
        <end position="388"/>
    </location>
</feature>
<feature type="compositionally biased region" description="Low complexity" evidence="14">
    <location>
        <begin position="270"/>
        <end position="293"/>
    </location>
</feature>
<feature type="compositionally biased region" description="Basic and acidic residues" evidence="14">
    <location>
        <begin position="2682"/>
        <end position="2695"/>
    </location>
</feature>
<feature type="compositionally biased region" description="Gly residues" evidence="14">
    <location>
        <begin position="21"/>
        <end position="38"/>
    </location>
</feature>
<feature type="region of interest" description="Disordered" evidence="14">
    <location>
        <begin position="2882"/>
        <end position="2970"/>
    </location>
</feature>
<feature type="compositionally biased region" description="Low complexity" evidence="14">
    <location>
        <begin position="513"/>
        <end position="541"/>
    </location>
</feature>
<dbReference type="Pfam" id="PF15612">
    <property type="entry name" value="WHIM1"/>
    <property type="match status" value="1"/>
</dbReference>
<evidence type="ECO:0000313" key="22">
    <source>
        <dbReference type="RefSeq" id="XP_030388197.1"/>
    </source>
</evidence>
<feature type="compositionally biased region" description="Basic residues" evidence="14">
    <location>
        <begin position="2651"/>
        <end position="2665"/>
    </location>
</feature>
<evidence type="ECO:0000259" key="17">
    <source>
        <dbReference type="PROSITE" id="PS50827"/>
    </source>
</evidence>
<dbReference type="CDD" id="cd15545">
    <property type="entry name" value="PHD_BAZ2A_like"/>
    <property type="match status" value="1"/>
</dbReference>
<keyword evidence="19" id="KW-1185">Reference proteome</keyword>
<dbReference type="RefSeq" id="XP_030388195.1">
    <property type="nucleotide sequence ID" value="XM_030532335.1"/>
</dbReference>
<dbReference type="InterPro" id="IPR028942">
    <property type="entry name" value="WHIM1_dom"/>
</dbReference>
<feature type="compositionally biased region" description="Basic residues" evidence="14">
    <location>
        <begin position="2672"/>
        <end position="2681"/>
    </location>
</feature>
<dbReference type="SMART" id="SM00249">
    <property type="entry name" value="PHD"/>
    <property type="match status" value="2"/>
</dbReference>
<feature type="region of interest" description="Disordered" evidence="14">
    <location>
        <begin position="1893"/>
        <end position="1954"/>
    </location>
</feature>
<dbReference type="Pfam" id="PF01429">
    <property type="entry name" value="MBD"/>
    <property type="match status" value="1"/>
</dbReference>
<dbReference type="Gene3D" id="1.20.920.10">
    <property type="entry name" value="Bromodomain-like"/>
    <property type="match status" value="1"/>
</dbReference>
<accession>A0A6J2UJ29</accession>
<feature type="region of interest" description="Disordered" evidence="14">
    <location>
        <begin position="885"/>
        <end position="942"/>
    </location>
</feature>
<feature type="region of interest" description="Disordered" evidence="14">
    <location>
        <begin position="191"/>
        <end position="239"/>
    </location>
</feature>
<proteinExistence type="inferred from homology"/>
<dbReference type="CDD" id="cd15489">
    <property type="entry name" value="PHD_SF"/>
    <property type="match status" value="1"/>
</dbReference>
<dbReference type="GO" id="GO:0000785">
    <property type="term" value="C:chromatin"/>
    <property type="evidence" value="ECO:0007669"/>
    <property type="project" value="TreeGrafter"/>
</dbReference>
<feature type="domain" description="PHD-type" evidence="16">
    <location>
        <begin position="2829"/>
        <end position="2881"/>
    </location>
</feature>
<dbReference type="GeneID" id="115634529"/>
<feature type="region of interest" description="Disordered" evidence="14">
    <location>
        <begin position="269"/>
        <end position="314"/>
    </location>
</feature>
<keyword evidence="8 11" id="KW-0103">Bromodomain</keyword>
<dbReference type="InterPro" id="IPR001965">
    <property type="entry name" value="Znf_PHD"/>
</dbReference>
<feature type="domain" description="Bromo" evidence="15">
    <location>
        <begin position="3213"/>
        <end position="3283"/>
    </location>
</feature>
<feature type="coiled-coil region" evidence="13">
    <location>
        <begin position="1563"/>
        <end position="1594"/>
    </location>
</feature>
<feature type="compositionally biased region" description="Low complexity" evidence="14">
    <location>
        <begin position="1"/>
        <end position="18"/>
    </location>
</feature>
<dbReference type="CDD" id="cd05503">
    <property type="entry name" value="Bromo_BAZ2A_B_like"/>
    <property type="match status" value="1"/>
</dbReference>
<feature type="compositionally biased region" description="Low complexity" evidence="14">
    <location>
        <begin position="3095"/>
        <end position="3106"/>
    </location>
</feature>
<feature type="region of interest" description="Disordered" evidence="14">
    <location>
        <begin position="3032"/>
        <end position="3118"/>
    </location>
</feature>
<dbReference type="RefSeq" id="XP_030388196.1">
    <property type="nucleotide sequence ID" value="XM_030532336.1"/>
</dbReference>
<dbReference type="RefSeq" id="XP_030388197.1">
    <property type="nucleotide sequence ID" value="XM_030532337.1"/>
</dbReference>
<gene>
    <name evidence="20 21 22" type="primary">LOC115634529</name>
</gene>
<dbReference type="InterPro" id="IPR011011">
    <property type="entry name" value="Znf_FYVE_PHD"/>
</dbReference>
<feature type="compositionally biased region" description="Low complexity" evidence="14">
    <location>
        <begin position="724"/>
        <end position="746"/>
    </location>
</feature>
<feature type="compositionally biased region" description="Low complexity" evidence="14">
    <location>
        <begin position="205"/>
        <end position="214"/>
    </location>
</feature>
<feature type="region of interest" description="Disordered" evidence="14">
    <location>
        <begin position="2651"/>
        <end position="2695"/>
    </location>
</feature>
<dbReference type="FunFam" id="3.30.40.10:FF:000199">
    <property type="entry name" value="Bromodomain adjacent to zinc finger domain 2B"/>
    <property type="match status" value="1"/>
</dbReference>
<dbReference type="Proteomes" id="UP000504634">
    <property type="component" value="Unplaced"/>
</dbReference>
<evidence type="ECO:0000256" key="6">
    <source>
        <dbReference type="ARBA" id="ARBA00023015"/>
    </source>
</evidence>
<keyword evidence="9" id="KW-0804">Transcription</keyword>
<dbReference type="Pfam" id="PF02791">
    <property type="entry name" value="DDT"/>
    <property type="match status" value="1"/>
</dbReference>
<feature type="region of interest" description="Disordered" evidence="14">
    <location>
        <begin position="513"/>
        <end position="575"/>
    </location>
</feature>
<evidence type="ECO:0000313" key="20">
    <source>
        <dbReference type="RefSeq" id="XP_030388195.1"/>
    </source>
</evidence>
<dbReference type="Pfam" id="PF00628">
    <property type="entry name" value="PHD"/>
    <property type="match status" value="2"/>
</dbReference>
<feature type="domain" description="MBD" evidence="18">
    <location>
        <begin position="1013"/>
        <end position="1086"/>
    </location>
</feature>
<evidence type="ECO:0000313" key="21">
    <source>
        <dbReference type="RefSeq" id="XP_030388196.1"/>
    </source>
</evidence>
<feature type="region of interest" description="Disordered" evidence="14">
    <location>
        <begin position="2998"/>
        <end position="3019"/>
    </location>
</feature>
<reference evidence="20 21" key="1">
    <citation type="submission" date="2025-04" db="UniProtKB">
        <authorList>
            <consortium name="RefSeq"/>
        </authorList>
    </citation>
    <scope>IDENTIFICATION</scope>
    <source>
        <strain evidence="20 21">11010-0011.00</strain>
        <tissue evidence="20 21">Whole body</tissue>
    </source>
</reference>
<keyword evidence="3" id="KW-0479">Metal-binding</keyword>
<feature type="compositionally biased region" description="Polar residues" evidence="14">
    <location>
        <begin position="2911"/>
        <end position="2922"/>
    </location>
</feature>
<dbReference type="PROSITE" id="PS00633">
    <property type="entry name" value="BROMODOMAIN_1"/>
    <property type="match status" value="1"/>
</dbReference>
<feature type="compositionally biased region" description="Low complexity" evidence="14">
    <location>
        <begin position="900"/>
        <end position="925"/>
    </location>
</feature>
<feature type="compositionally biased region" description="Polar residues" evidence="14">
    <location>
        <begin position="2762"/>
        <end position="2774"/>
    </location>
</feature>
<organism evidence="19 20">
    <name type="scientific">Drosophila lebanonensis</name>
    <name type="common">Fruit fly</name>
    <name type="synonym">Scaptodrosophila lebanonensis</name>
    <dbReference type="NCBI Taxonomy" id="7225"/>
    <lineage>
        <taxon>Eukaryota</taxon>
        <taxon>Metazoa</taxon>
        <taxon>Ecdysozoa</taxon>
        <taxon>Arthropoda</taxon>
        <taxon>Hexapoda</taxon>
        <taxon>Insecta</taxon>
        <taxon>Pterygota</taxon>
        <taxon>Neoptera</taxon>
        <taxon>Endopterygota</taxon>
        <taxon>Diptera</taxon>
        <taxon>Brachycera</taxon>
        <taxon>Muscomorpha</taxon>
        <taxon>Ephydroidea</taxon>
        <taxon>Drosophilidae</taxon>
        <taxon>Scaptodrosophila</taxon>
    </lineage>
</organism>
<feature type="region of interest" description="Disordered" evidence="14">
    <location>
        <begin position="1140"/>
        <end position="1186"/>
    </location>
</feature>
<evidence type="ECO:0000256" key="14">
    <source>
        <dbReference type="SAM" id="MobiDB-lite"/>
    </source>
</evidence>
<feature type="region of interest" description="Disordered" evidence="14">
    <location>
        <begin position="1"/>
        <end position="42"/>
    </location>
</feature>
<comment type="subcellular location">
    <subcellularLocation>
        <location evidence="1">Nucleus</location>
    </subcellularLocation>
</comment>
<evidence type="ECO:0000259" key="15">
    <source>
        <dbReference type="PROSITE" id="PS50014"/>
    </source>
</evidence>
<dbReference type="PANTHER" id="PTHR45915:SF2">
    <property type="entry name" value="TOUTATIS, ISOFORM E"/>
    <property type="match status" value="1"/>
</dbReference>
<feature type="compositionally biased region" description="Polar residues" evidence="14">
    <location>
        <begin position="1676"/>
        <end position="1698"/>
    </location>
</feature>
<dbReference type="InterPro" id="IPR001739">
    <property type="entry name" value="Methyl_CpG_DNA-bd"/>
</dbReference>
<dbReference type="InterPro" id="IPR013083">
    <property type="entry name" value="Znf_RING/FYVE/PHD"/>
</dbReference>
<dbReference type="InterPro" id="IPR001487">
    <property type="entry name" value="Bromodomain"/>
</dbReference>
<dbReference type="PRINTS" id="PR00503">
    <property type="entry name" value="BROMODOMAIN"/>
</dbReference>
<feature type="region of interest" description="Disordered" evidence="14">
    <location>
        <begin position="3149"/>
        <end position="3171"/>
    </location>
</feature>
<dbReference type="PROSITE" id="PS50016">
    <property type="entry name" value="ZF_PHD_2"/>
    <property type="match status" value="2"/>
</dbReference>
<dbReference type="SUPFAM" id="SSF57903">
    <property type="entry name" value="FYVE/PHD zinc finger"/>
    <property type="match status" value="2"/>
</dbReference>
<dbReference type="SMART" id="SM00297">
    <property type="entry name" value="BROMO"/>
    <property type="match status" value="1"/>
</dbReference>
<protein>
    <submittedName>
        <fullName evidence="20 21">Uncharacterized protein LOC115634529 isoform X1</fullName>
    </submittedName>
</protein>
<dbReference type="InterPro" id="IPR037374">
    <property type="entry name" value="BAZ2A/B_Bromo"/>
</dbReference>
<feature type="domain" description="PHD-type" evidence="16">
    <location>
        <begin position="2775"/>
        <end position="2825"/>
    </location>
</feature>
<dbReference type="OrthoDB" id="784962at2759"/>
<sequence length="3305" mass="353770">MNKNAGDGSGNDGKNSNNHGTVGGSGKGGSNAGGGAGAGPHDPTGILDAASLFAYWGRDPTGAAAAAASNPLFSSQFNAAAAAGLGLLPNAGAAAAANDRYSMAAAAAAAAGHHHQNTMAVAASQAASLAGLHPASWWSMAQLAAQDYFSRLQASGLSPFPHPDLAAAFGPAAMGMGTGATGGNAASGSGGGMGGAGGGSGGGSSSSNSSSSKSNKSRKEKRAAQQQQQHQQQQNLANSLNAAAAAAAAAAANNPAAALASMHGFGGPGTAMSSSSSNAGIGSISTSSAGHSGYKSTASAYGKPSTMTSGMSTTPGSAYDPVTLHKELLAMQAVAAAASGSNAGGGAGSGGLGGMGALGSNSNSSSSKKSSSSSNAGSMHGHGLSNLGMGMGNASMGAGINVGGGIMSTGKSATSVSSSSNTSMSGMHPMAGMGGSTTPLMSPHGALGNSGLSGVGGVSSSGLGLGGSSGKDRDKNNPSLNALNSLSQFGALGMTPQQSMQAAMNAFVASTGAGPTSTVTSSGVPQSSQQSSTSGSVSGGKTAKDYMSGAGAGMMSGNSGNGGSSSSEHPSLLGVRLPPDTEIIKYTSSIVGPKIPGTTSRGRKKTISETEQHNNQQKHQQEQQQHQHQLLQQQQKELDSTTTNALSSLLAFPGLSPAKRARLEMEYAAMAAAAQQQHGMMGGTGVSAAAAALGMSGIGASALGSLSGLPSSGGGGMNPLEQLSVSKSTTVTSTASSASSSSMASMLGQTASGRDSSSDRVEVIKLPPTITSNGAYNLSNKGKEIHDLTTDNATGSGVNLSLKSNLSGSGAIGSASNPITIDDFDAPLNLSMKPADKSSTSNTTASTSALANLTSDYQASSSGTSNSLQSLSSITAALGGTGGMPGGSLTASGGSGPGGASPAPALTGAGAAASTTCSSSSSSSAYKEGRPRNLGRGVSKPKKNTVASLLAQSRAVGLKPMLATQQLLQQGADIEKIRLALSEANAHMETSTDSESMAAESGMSESESEDANILNVSELRVPLDLGWKRDTVIRGLTKQGQIRGEVTYYAPNSTVPFKTIGQVFAYMEQHPSNLTRENFSFSARAIVGSFLQPAPPPYANDGEYIRMTDEDVAKRLEDLKVFTRQTLNVEQRIEIAKQQQAMRDAKKQQKEELARNKEKARQEKNAKLEQQRKEKELKNQQAIEERKKRQEELERLKQEELIKKQQEKEKRRQEAILAKEQELQKQKELLLAAEMERERRRQHMNLIRMLELRRKFEEREKKKHQLVLDRLILREKRMAERKRDAEILQLIRKPNEDSELQQEVDIPEVDRIAGNRLPGQAMADLLMVFEFLHNFGETLGFDMESLPSLQNLHDALISDSNADAEEELLSVMTHLLVCAIEDPGVPNPGRHTTLLGQSLRNADITNSNVSEILRIYLYATATGEIRQMHGITVDRERERRVPDHHQLDADTATHSAKNQEYYKLLHENDTWKMSHSLKDRPFVALNPTRKAQMLAHLCNDLLMNKAVLRQIDGSLETCAQMRKEKYMTDMKVRKYKALHMRKARIEAYEKAQAEREAAMQALITQQKLDAERIAKELEAKKAEQAEENAKVAAAAAAAAAGPPAVSVATVGGEQNETEQNTTEQNNGIAKEDGDPIVTIPEEGVAALEQQSQPMEVDSDALTTTPTTPRKEPDSVAQPQTPATPIQISEVSPSKSSVGDGTPIKQVPGKIDDLAATPTYHHNGASGVGGGGTTPTGDMNALLQAKKSGARNSINEDGHADVSIIDDDLSDLDSEITNVEEDEDNRLSADELQKKLDKIVRASLNCKEALEKSTNQLRAACFGQDRFWRRYWKLPKAGGIFIEALESAQNDICGYHEALEAMDEQKQERSIVADNDASDPGAVADELAKIPADCEEEQKQQPDTTTEPMEVDGEVEKSVSAAQEMGQSLPIPDNQEEAELAPTSAGIQEDDDDDVTEINKVEPEIVDLGDDDDEVPPVKSEVIPARPEIKVKSEMELMGPPPTVVSTKTDFEAEIKIPTIPGLIPTMNMNNSNGSNNNNSLNHCDKLENNNLAMGVIRPEDVKREDDCIIVSTTPGDDTPKWFSIVKREVPLISELSAEEGGVVATEVQYNYANITCGSQLQLQGHPWDLANNMQYYTIPMEECKVDPLKITQECIFSLSGLDEKQMELKLDEYEAKKLAAATTTTTTSKNGLASPHRQATMRDRALSGDEEQQPKLEPATKLVRPTKSESGDEFFRLRTDAVPDTGGEQKPKLELRLDESASHPYVQNIVNLSLNSVQTYIPIDIPLPLSMTPDEHKMLEQVKLTGFPDRVHGVYVPRRHRYGWWQLDDEQKVRQLLRTLNPSGLRERELQENLTRFLALEEPLGVNYQLKLHEVDQLGLLDYMPPDAVGDWNPKVAKRVELALLEQLESLEDKIASASMQLKNWQLPTRIESELNLEPDDADVTEEDFVSIIPMIRERIIDLEANIERRYLKPPLGSQTGDAHLAVIAQNQQTSTQTQNSASAAAYLLQMQQQQQLLQQQQQQTNNINPSSFNERTMALAAAAASATPSTSAAAAATGGGAICEGSALAGSGLAVSNEQASGGASPSSNCDSDKDEKVENIPKGLVQWRDAVSRSHTTAQLAMALYVLESCVAWDKSIMKAYATLVHNKRKSGAQKHATPKSKKQANSSAKNKKNKKKQRQDKTPEKRETLTKDLKGAKVTIKINLKALSDAMQRTTNGNNNSNSNKKNKNDSDSNLDSATETDSDIETTNTSKKRKCRGSATTTNSSKYSNSLQNCQFCTSGENEDKLLLCDGCDKGYHTYCFKPKMDNIPDGDWYCYECVNKATNERKCIVCGGHRPSPVGKMIYCDLCPRAYHADCYIPPLLKVPRGKWYCHGCVTKAPPPKKRTSSSKSRRDRDSTTAAKRRNDKQITTPATSNLGSLENLPQLSNAEQQQQQPQQQQQFLLHSSQQSLNSSHEESMTSLPAPLSPAHSIASATYDEQQHSNSIDATRFQASNANSNTQQQLPSEPDGQLTSYPAYAPAHGLVHQPTTLPANFGAGLPSLPTPLLHQSQQQQQHQQQQQQLQQQSQQPQPLQFVAVGNSTPLPPSAAISPRALTPTRTPTPTATPPPPLQPPTPNVAAPLLPHMQQTSPSSLNVTCQSPPQQLMAMPSPRACTPTPPSNTTQMSPPPINIHAIQEAKEKLKQEKKEKHATKKLIKELSVCKTLLGEMELHEDSWPFLLPVNTKQFPTYRKIIKAPMDLSTIKKKLQDLSYKSREDFCSDVRQIFDNCEMFNEDDSPVGKAGHGMRKFFESRWTELTDKHS</sequence>
<dbReference type="SMART" id="SM00571">
    <property type="entry name" value="DDT"/>
    <property type="match status" value="1"/>
</dbReference>
<feature type="domain" description="DDT" evidence="17">
    <location>
        <begin position="1319"/>
        <end position="1382"/>
    </location>
</feature>
<evidence type="ECO:0000313" key="19">
    <source>
        <dbReference type="Proteomes" id="UP000504634"/>
    </source>
</evidence>
<feature type="compositionally biased region" description="Basic residues" evidence="14">
    <location>
        <begin position="2884"/>
        <end position="2893"/>
    </location>
</feature>
<feature type="compositionally biased region" description="Gly residues" evidence="14">
    <location>
        <begin position="191"/>
        <end position="204"/>
    </location>
</feature>
<dbReference type="GO" id="GO:0008270">
    <property type="term" value="F:zinc ion binding"/>
    <property type="evidence" value="ECO:0007669"/>
    <property type="project" value="UniProtKB-KW"/>
</dbReference>
<keyword evidence="4 12" id="KW-0863">Zinc-finger</keyword>
<evidence type="ECO:0000259" key="16">
    <source>
        <dbReference type="PROSITE" id="PS50016"/>
    </source>
</evidence>
<keyword evidence="5" id="KW-0862">Zinc</keyword>
<feature type="region of interest" description="Disordered" evidence="14">
    <location>
        <begin position="2182"/>
        <end position="2218"/>
    </location>
</feature>
<dbReference type="InterPro" id="IPR018359">
    <property type="entry name" value="Bromodomain_CS"/>
</dbReference>
<dbReference type="Gene3D" id="3.30.890.10">
    <property type="entry name" value="Methyl-cpg-binding Protein 2, Chain A"/>
    <property type="match status" value="1"/>
</dbReference>
<feature type="region of interest" description="Disordered" evidence="14">
    <location>
        <begin position="2715"/>
        <end position="2774"/>
    </location>
</feature>
<dbReference type="GO" id="GO:0003677">
    <property type="term" value="F:DNA binding"/>
    <property type="evidence" value="ECO:0007669"/>
    <property type="project" value="InterPro"/>
</dbReference>
<feature type="region of interest" description="Disordered" evidence="14">
    <location>
        <begin position="463"/>
        <end position="482"/>
    </location>
</feature>
<feature type="compositionally biased region" description="Basic and acidic residues" evidence="14">
    <location>
        <begin position="1143"/>
        <end position="1186"/>
    </location>
</feature>
<dbReference type="GO" id="GO:0005634">
    <property type="term" value="C:nucleus"/>
    <property type="evidence" value="ECO:0007669"/>
    <property type="project" value="UniProtKB-SubCell"/>
</dbReference>
<feature type="compositionally biased region" description="Low complexity" evidence="14">
    <location>
        <begin position="3042"/>
        <end position="3077"/>
    </location>
</feature>
<dbReference type="PROSITE" id="PS50827">
    <property type="entry name" value="DDT"/>
    <property type="match status" value="1"/>
</dbReference>
<feature type="compositionally biased region" description="Low complexity" evidence="14">
    <location>
        <begin position="2926"/>
        <end position="2956"/>
    </location>
</feature>
<dbReference type="InterPro" id="IPR036427">
    <property type="entry name" value="Bromodomain-like_sf"/>
</dbReference>
<feature type="region of interest" description="Disordered" evidence="14">
    <location>
        <begin position="588"/>
        <end position="639"/>
    </location>
</feature>
<feature type="compositionally biased region" description="Low complexity" evidence="14">
    <location>
        <begin position="613"/>
        <end position="635"/>
    </location>
</feature>
<evidence type="ECO:0000256" key="3">
    <source>
        <dbReference type="ARBA" id="ARBA00022723"/>
    </source>
</evidence>
<dbReference type="PROSITE" id="PS50014">
    <property type="entry name" value="BROMODOMAIN_2"/>
    <property type="match status" value="1"/>
</dbReference>
<keyword evidence="6" id="KW-0805">Transcription regulation</keyword>
<keyword evidence="10" id="KW-0539">Nucleus</keyword>
<feature type="compositionally biased region" description="Polar residues" evidence="14">
    <location>
        <begin position="2578"/>
        <end position="2591"/>
    </location>
</feature>
<evidence type="ECO:0000256" key="4">
    <source>
        <dbReference type="ARBA" id="ARBA00022771"/>
    </source>
</evidence>
<feature type="region of interest" description="Disordered" evidence="14">
    <location>
        <begin position="1613"/>
        <end position="1635"/>
    </location>
</feature>
<evidence type="ECO:0000259" key="18">
    <source>
        <dbReference type="PROSITE" id="PS50982"/>
    </source>
</evidence>
<dbReference type="SMART" id="SM00391">
    <property type="entry name" value="MBD"/>
    <property type="match status" value="1"/>
</dbReference>
<dbReference type="InterPro" id="IPR019787">
    <property type="entry name" value="Znf_PHD-finger"/>
</dbReference>
<dbReference type="PANTHER" id="PTHR45915">
    <property type="entry name" value="TRANSCRIPTION INTERMEDIARY FACTOR"/>
    <property type="match status" value="1"/>
</dbReference>
<feature type="compositionally biased region" description="Gly residues" evidence="14">
    <location>
        <begin position="550"/>
        <end position="563"/>
    </location>
</feature>
<evidence type="ECO:0000256" key="8">
    <source>
        <dbReference type="ARBA" id="ARBA00023117"/>
    </source>
</evidence>
<feature type="compositionally biased region" description="Pro residues" evidence="14">
    <location>
        <begin position="3107"/>
        <end position="3118"/>
    </location>
</feature>
<name>A0A6J2UJ29_DROLE</name>
<dbReference type="SUPFAM" id="SSF47370">
    <property type="entry name" value="Bromodomain"/>
    <property type="match status" value="1"/>
</dbReference>
<dbReference type="CTD" id="36241"/>
<dbReference type="InterPro" id="IPR018501">
    <property type="entry name" value="DDT_dom"/>
</dbReference>